<organism evidence="2 3">
    <name type="scientific">Halocaridina rubra</name>
    <name type="common">Hawaiian red shrimp</name>
    <dbReference type="NCBI Taxonomy" id="373956"/>
    <lineage>
        <taxon>Eukaryota</taxon>
        <taxon>Metazoa</taxon>
        <taxon>Ecdysozoa</taxon>
        <taxon>Arthropoda</taxon>
        <taxon>Crustacea</taxon>
        <taxon>Multicrustacea</taxon>
        <taxon>Malacostraca</taxon>
        <taxon>Eumalacostraca</taxon>
        <taxon>Eucarida</taxon>
        <taxon>Decapoda</taxon>
        <taxon>Pleocyemata</taxon>
        <taxon>Caridea</taxon>
        <taxon>Atyoidea</taxon>
        <taxon>Atyidae</taxon>
        <taxon>Halocaridina</taxon>
    </lineage>
</organism>
<evidence type="ECO:0000313" key="3">
    <source>
        <dbReference type="Proteomes" id="UP001381693"/>
    </source>
</evidence>
<name>A0AAN8XVB0_HALRR</name>
<comment type="caution">
    <text evidence="2">The sequence shown here is derived from an EMBL/GenBank/DDBJ whole genome shotgun (WGS) entry which is preliminary data.</text>
</comment>
<feature type="non-terminal residue" evidence="2">
    <location>
        <position position="470"/>
    </location>
</feature>
<feature type="region of interest" description="Disordered" evidence="1">
    <location>
        <begin position="378"/>
        <end position="398"/>
    </location>
</feature>
<sequence length="470" mass="53719">MLKFSVCGSSDLSNGTTLQVEDSILHDHGVDACMNSENKFGIVGKVDRAGQGANKSFLHRGYVSDGSEAYEYYDGRNFSHIICPKLKNQLCDDNKIIILSTDKPSSHEKVGYLCYDTESTQNPTKGTRERTKVPIKYTEEPSYYASPINNHHVSSVPAKVEPLSTYFFGTKPKDSIPRHLFKQGKYKNITKSHEDLRNVDDHLTNLSESHGNSNNNNSESNFIDFYSSGHYTFPRSIRPVINHEYDVPKKVTTLSIHRGHSIKDGYYSLPNSRRVLKEDKEIQVSDEQRKRDKKSSDEQTKRSFSVHDYESYEFAKNTDDKGTLDDALDFKDARGYKLAKDIRKKRGEKEEEKQKRNSITSRCFIKGKLKISKKLKTIKGNENTRENNSSPPPQGEDFTKRLKAMCQQKMEDLFTDFSIRPSSSESRPWYSNFSKLRYGHRPQAVRAKTSLPIGSENIPDGVYVELFPVK</sequence>
<accession>A0AAN8XVB0</accession>
<evidence type="ECO:0000256" key="1">
    <source>
        <dbReference type="SAM" id="MobiDB-lite"/>
    </source>
</evidence>
<dbReference type="AlphaFoldDB" id="A0AAN8XVB0"/>
<evidence type="ECO:0000313" key="2">
    <source>
        <dbReference type="EMBL" id="KAK7084964.1"/>
    </source>
</evidence>
<keyword evidence="3" id="KW-1185">Reference proteome</keyword>
<protein>
    <submittedName>
        <fullName evidence="2">Uncharacterized protein</fullName>
    </submittedName>
</protein>
<proteinExistence type="predicted"/>
<reference evidence="2 3" key="1">
    <citation type="submission" date="2023-11" db="EMBL/GenBank/DDBJ databases">
        <title>Halocaridina rubra genome assembly.</title>
        <authorList>
            <person name="Smith C."/>
        </authorList>
    </citation>
    <scope>NUCLEOTIDE SEQUENCE [LARGE SCALE GENOMIC DNA]</scope>
    <source>
        <strain evidence="2">EP-1</strain>
        <tissue evidence="2">Whole</tissue>
    </source>
</reference>
<dbReference type="Proteomes" id="UP001381693">
    <property type="component" value="Unassembled WGS sequence"/>
</dbReference>
<gene>
    <name evidence="2" type="ORF">SK128_019656</name>
</gene>
<dbReference type="EMBL" id="JAXCGZ010001934">
    <property type="protein sequence ID" value="KAK7084964.1"/>
    <property type="molecule type" value="Genomic_DNA"/>
</dbReference>
<feature type="region of interest" description="Disordered" evidence="1">
    <location>
        <begin position="278"/>
        <end position="302"/>
    </location>
</feature>